<reference evidence="7 8" key="1">
    <citation type="journal article" date="2024" name="Fungal Genet. Biol.">
        <title>The porcine skin microbiome exhibits broad fungal antagonism.</title>
        <authorList>
            <person name="De La Cruz K.F."/>
            <person name="Townsend E.C."/>
            <person name="Alex Cheong J.Z."/>
            <person name="Salamzade R."/>
            <person name="Liu A."/>
            <person name="Sandstrom S."/>
            <person name="Davila E."/>
            <person name="Huang L."/>
            <person name="Xu K.H."/>
            <person name="Wu S.Y."/>
            <person name="Meudt J.J."/>
            <person name="Shanmuganayagam D."/>
            <person name="Gibson A.L.F."/>
            <person name="Kalan L.R."/>
        </authorList>
    </citation>
    <scope>NUCLEOTIDE SEQUENCE [LARGE SCALE GENOMIC DNA]</scope>
    <source>
        <strain evidence="7 8">LK2625</strain>
    </source>
</reference>
<feature type="binding site" evidence="5">
    <location>
        <begin position="32"/>
        <end position="39"/>
    </location>
    <ligand>
        <name>ATP</name>
        <dbReference type="ChEBI" id="CHEBI:30616"/>
    </ligand>
</feature>
<dbReference type="InterPro" id="IPR014016">
    <property type="entry name" value="UvrD-like_ATP-bd"/>
</dbReference>
<keyword evidence="8" id="KW-1185">Reference proteome</keyword>
<dbReference type="InterPro" id="IPR000212">
    <property type="entry name" value="DNA_helicase_UvrD/REP"/>
</dbReference>
<dbReference type="Gene3D" id="3.40.50.300">
    <property type="entry name" value="P-loop containing nucleotide triphosphate hydrolases"/>
    <property type="match status" value="2"/>
</dbReference>
<evidence type="ECO:0000313" key="8">
    <source>
        <dbReference type="Proteomes" id="UP001558481"/>
    </source>
</evidence>
<proteinExistence type="predicted"/>
<evidence type="ECO:0000256" key="4">
    <source>
        <dbReference type="ARBA" id="ARBA00022840"/>
    </source>
</evidence>
<dbReference type="PANTHER" id="PTHR11070:SF3">
    <property type="entry name" value="DNA 3'-5' HELICASE"/>
    <property type="match status" value="1"/>
</dbReference>
<dbReference type="EMBL" id="JAYWLU010000007">
    <property type="protein sequence ID" value="MEX3594559.1"/>
    <property type="molecule type" value="Genomic_DNA"/>
</dbReference>
<name>A0ABV3V1G4_9MICC</name>
<dbReference type="Pfam" id="PF13245">
    <property type="entry name" value="AAA_19"/>
    <property type="match status" value="1"/>
</dbReference>
<dbReference type="InterPro" id="IPR027417">
    <property type="entry name" value="P-loop_NTPase"/>
</dbReference>
<dbReference type="SUPFAM" id="SSF52540">
    <property type="entry name" value="P-loop containing nucleoside triphosphate hydrolases"/>
    <property type="match status" value="1"/>
</dbReference>
<keyword evidence="3 5" id="KW-0347">Helicase</keyword>
<organism evidence="7 8">
    <name type="scientific">Kocuria carniphila</name>
    <dbReference type="NCBI Taxonomy" id="262208"/>
    <lineage>
        <taxon>Bacteria</taxon>
        <taxon>Bacillati</taxon>
        <taxon>Actinomycetota</taxon>
        <taxon>Actinomycetes</taxon>
        <taxon>Micrococcales</taxon>
        <taxon>Micrococcaceae</taxon>
        <taxon>Kocuria</taxon>
    </lineage>
</organism>
<comment type="caution">
    <text evidence="7">The sequence shown here is derived from an EMBL/GenBank/DDBJ whole genome shotgun (WGS) entry which is preliminary data.</text>
</comment>
<evidence type="ECO:0000256" key="5">
    <source>
        <dbReference type="PROSITE-ProRule" id="PRU00560"/>
    </source>
</evidence>
<evidence type="ECO:0000256" key="1">
    <source>
        <dbReference type="ARBA" id="ARBA00022741"/>
    </source>
</evidence>
<keyword evidence="4 5" id="KW-0067">ATP-binding</keyword>
<evidence type="ECO:0000313" key="7">
    <source>
        <dbReference type="EMBL" id="MEX3594559.1"/>
    </source>
</evidence>
<dbReference type="RefSeq" id="WP_095798925.1">
    <property type="nucleotide sequence ID" value="NZ_JAYWLU010000007.1"/>
</dbReference>
<accession>A0ABV3V1G4</accession>
<dbReference type="Proteomes" id="UP001558481">
    <property type="component" value="Unassembled WGS sequence"/>
</dbReference>
<feature type="domain" description="UvrD-like helicase ATP-binding" evidence="6">
    <location>
        <begin position="11"/>
        <end position="282"/>
    </location>
</feature>
<evidence type="ECO:0000259" key="6">
    <source>
        <dbReference type="PROSITE" id="PS51198"/>
    </source>
</evidence>
<evidence type="ECO:0000256" key="2">
    <source>
        <dbReference type="ARBA" id="ARBA00022801"/>
    </source>
</evidence>
<keyword evidence="2 5" id="KW-0378">Hydrolase</keyword>
<sequence>MTSRVDKPDTDADEAIRAALDQEVRPAFVVVAGAGSGKTTSLVKALAHVVAEQGPELRARTQQVACITYTEVAAREIHIDVGNDPLVLVSTIHSFLWTLIKPFQADIKQWVATHIERKTSDLEEKIVSYGTRVQAKTKEKDAAELSKYRSQCASIGKVPRFTYGTGSDYGNGILGHEDVLTLAPELLMTRPLLAKIASRKFPFIFVDESQDTFPNVVECLKQIYSSSDGMVSLGFFGDPMQQIYQRGAGAIQLEEGWIQVPKPENFRSSDRVLEVVNAVRADGDSLVQTPGRSPSERNDGEVFFFVLPSDADRTINLDRAREWLDANGASGCWTQSSPDDETKILTIVHRMAARRLGFEGLYAAFNDNQSRLGDDFIEGTAWPLRAFDQVVLPVIDAETGDEGKAIEAIRKHGVLLAEDLPPSSVKAALAKGLAAACQLRRIAREDAPGSIGAVLTLAVSEGLLEPDPRLAVFLNPDGDHNDVVISDSTSSVLNDLMNCRISEIRNYRNYVERSSPYSTQHGTKGSEFDKVLVVIDDEEGRYSLYSYEKYFGLRELSNTDRKNQAEGLATVVDRTRRLFYVCVSRAEKSLAVVLFTADVERARQKLQDSGLTGSARILTLADL</sequence>
<dbReference type="PROSITE" id="PS51198">
    <property type="entry name" value="UVRD_HELICASE_ATP_BIND"/>
    <property type="match status" value="1"/>
</dbReference>
<dbReference type="PANTHER" id="PTHR11070">
    <property type="entry name" value="UVRD / RECB / PCRA DNA HELICASE FAMILY MEMBER"/>
    <property type="match status" value="1"/>
</dbReference>
<keyword evidence="1 5" id="KW-0547">Nucleotide-binding</keyword>
<evidence type="ECO:0000256" key="3">
    <source>
        <dbReference type="ARBA" id="ARBA00022806"/>
    </source>
</evidence>
<protein>
    <submittedName>
        <fullName evidence="7">UvrD-helicase domain-containing protein</fullName>
    </submittedName>
</protein>
<gene>
    <name evidence="7" type="ORF">VVR66_07530</name>
</gene>